<dbReference type="AlphaFoldDB" id="R1AUB1"/>
<dbReference type="STRING" id="1304284.L21TH_1726"/>
<gene>
    <name evidence="2" type="ORF">L21TH_1726</name>
</gene>
<dbReference type="PATRIC" id="fig|1304284.3.peg.1695"/>
<dbReference type="EMBL" id="ARZA01000196">
    <property type="protein sequence ID" value="EOD00252.1"/>
    <property type="molecule type" value="Genomic_DNA"/>
</dbReference>
<organism evidence="2 3">
    <name type="scientific">Caldisalinibacter kiritimatiensis</name>
    <dbReference type="NCBI Taxonomy" id="1304284"/>
    <lineage>
        <taxon>Bacteria</taxon>
        <taxon>Bacillati</taxon>
        <taxon>Bacillota</taxon>
        <taxon>Tissierellia</taxon>
        <taxon>Tissierellales</taxon>
        <taxon>Thermohalobacteraceae</taxon>
        <taxon>Caldisalinibacter</taxon>
    </lineage>
</organism>
<keyword evidence="1" id="KW-0175">Coiled coil</keyword>
<comment type="caution">
    <text evidence="2">The sequence shown here is derived from an EMBL/GenBank/DDBJ whole genome shotgun (WGS) entry which is preliminary data.</text>
</comment>
<keyword evidence="3" id="KW-1185">Reference proteome</keyword>
<feature type="coiled-coil region" evidence="1">
    <location>
        <begin position="489"/>
        <end position="523"/>
    </location>
</feature>
<name>R1AUB1_9FIRM</name>
<proteinExistence type="predicted"/>
<sequence>MPAISKIRFTNVIYEGGQKRYNDDIFYFDGHNGAILLENGGGKTVFIQTAIQAILPHSDLAERKIKETLSLEGNAAHIAIEWIINERPRRYLVTAVTLFINKGKLNSYKYLYEYEGNDDHSLENIPFTKRTKDGKARPSSKEEIYEYYQYMKQNHMNAKLFETIKSYHKYLEENYKIISSEWKNIVLINSAEGGVEDFFDGCKTTGQLVDNLLIPTVEEALAGKGTKDFVETFEKQRERFKKHKQLRERIEQSRIIEKEIDDYVLTYSNLHEAEEDFSKKKEEAKALFNYAIAEKNKIEHKIKENELAKNETEEKIEELNRKKASYALALLKEELIDFETRYKKVKESYNHIKGIYEEKQKRKLNLEVARLKKKIKESQDKIEFYQKQLEELDKDNDILDIQQRLETNSSELKGIFEEQEDELQKQNRYIKGQIDRLKEELKYSEKELKKYQDLREKLNNEKITFDAIITETKERMDNICRRVLDNYKYEDIEEEYMKWKKRIEELSKNLNNITMAVNVLQEEKNLKTRELPVLRNELKSLLRKESKTSSILDRISENQEELLLELREFTLDWERYDSLYLKQNSITNFFEGRIEKLRFEKEKLLNEERYPIGFIQNIKIMNILQPTHNCRI</sequence>
<protein>
    <submittedName>
        <fullName evidence="2">Uncharacterized protein</fullName>
    </submittedName>
</protein>
<evidence type="ECO:0000313" key="2">
    <source>
        <dbReference type="EMBL" id="EOD00252.1"/>
    </source>
</evidence>
<reference evidence="2 3" key="1">
    <citation type="journal article" date="2015" name="Geomicrobiol. J.">
        <title>Caldisalinibacter kiritimatiensis gen. nov., sp. nov., a moderately thermohalophilic thiosulfate-reducing bacterium from a hypersaline microbial mat.</title>
        <authorList>
            <person name="Ben Hania W."/>
            <person name="Joseph M."/>
            <person name="Fiebig A."/>
            <person name="Bunk B."/>
            <person name="Klenk H.-P."/>
            <person name="Fardeau M.-L."/>
            <person name="Spring S."/>
        </authorList>
    </citation>
    <scope>NUCLEOTIDE SEQUENCE [LARGE SCALE GENOMIC DNA]</scope>
    <source>
        <strain evidence="2 3">L21-TH-D2</strain>
    </source>
</reference>
<dbReference type="Proteomes" id="UP000013378">
    <property type="component" value="Unassembled WGS sequence"/>
</dbReference>
<dbReference type="eggNOG" id="COG1196">
    <property type="taxonomic scope" value="Bacteria"/>
</dbReference>
<dbReference type="RefSeq" id="WP_006314194.1">
    <property type="nucleotide sequence ID" value="NZ_ARZA01000196.1"/>
</dbReference>
<feature type="coiled-coil region" evidence="1">
    <location>
        <begin position="295"/>
        <end position="464"/>
    </location>
</feature>
<evidence type="ECO:0000256" key="1">
    <source>
        <dbReference type="SAM" id="Coils"/>
    </source>
</evidence>
<accession>R1AUB1</accession>
<evidence type="ECO:0000313" key="3">
    <source>
        <dbReference type="Proteomes" id="UP000013378"/>
    </source>
</evidence>
<dbReference type="OrthoDB" id="9815057at2"/>